<dbReference type="RefSeq" id="WP_217978470.1">
    <property type="nucleotide sequence ID" value="NZ_JAHTBI010000169.1"/>
</dbReference>
<keyword evidence="2" id="KW-1185">Reference proteome</keyword>
<name>A0A9Q2XS67_9PSED</name>
<dbReference type="EMBL" id="JAHTBI010000169">
    <property type="protein sequence ID" value="MBV6290487.1"/>
    <property type="molecule type" value="Genomic_DNA"/>
</dbReference>
<proteinExistence type="predicted"/>
<evidence type="ECO:0000313" key="1">
    <source>
        <dbReference type="EMBL" id="MBV6290487.1"/>
    </source>
</evidence>
<feature type="non-terminal residue" evidence="1">
    <location>
        <position position="1"/>
    </location>
</feature>
<gene>
    <name evidence="1" type="ORF">KUO17_26330</name>
</gene>
<evidence type="ECO:0000313" key="2">
    <source>
        <dbReference type="Proteomes" id="UP001106592"/>
    </source>
</evidence>
<dbReference type="Proteomes" id="UP001106592">
    <property type="component" value="Unassembled WGS sequence"/>
</dbReference>
<dbReference type="NCBIfam" id="TIGR03696">
    <property type="entry name" value="Rhs_assc_core"/>
    <property type="match status" value="1"/>
</dbReference>
<reference evidence="1" key="1">
    <citation type="journal article" date="2022" name="Int. J. Syst. Evol. Microbiol.">
        <title>Pseudomonas aegrilactucae sp. nov. and Pseudomonas morbosilactucae sp. nov., pathogens causing bacterial rot of lettuce in Japan.</title>
        <authorList>
            <person name="Sawada H."/>
            <person name="Fujikawa T."/>
            <person name="Satou M."/>
        </authorList>
    </citation>
    <scope>NUCLEOTIDE SEQUENCE</scope>
    <source>
        <strain evidence="1">MAFF 301350</strain>
    </source>
</reference>
<accession>A0A9Q2XS67</accession>
<protein>
    <submittedName>
        <fullName evidence="1">RHS repeat-associated core domain-containing protein</fullName>
    </submittedName>
</protein>
<dbReference type="InterPro" id="IPR022385">
    <property type="entry name" value="Rhs_assc_core"/>
</dbReference>
<organism evidence="1 2">
    <name type="scientific">Pseudomonas aegrilactucae</name>
    <dbReference type="NCBI Taxonomy" id="2854028"/>
    <lineage>
        <taxon>Bacteria</taxon>
        <taxon>Pseudomonadati</taxon>
        <taxon>Pseudomonadota</taxon>
        <taxon>Gammaproteobacteria</taxon>
        <taxon>Pseudomonadales</taxon>
        <taxon>Pseudomonadaceae</taxon>
        <taxon>Pseudomonas</taxon>
    </lineage>
</organism>
<comment type="caution">
    <text evidence="1">The sequence shown here is derived from an EMBL/GenBank/DDBJ whole genome shotgun (WGS) entry which is preliminary data.</text>
</comment>
<dbReference type="AlphaFoldDB" id="A0A9Q2XS67"/>
<reference evidence="1" key="2">
    <citation type="journal article" date="2023" name="Plant Pathol.">
        <title>Dismantling and reorganizing Pseudomonas marginalis sensu#lato.</title>
        <authorList>
            <person name="Sawada H."/>
            <person name="Fujikawa T."/>
            <person name="Satou M."/>
        </authorList>
    </citation>
    <scope>NUCLEOTIDE SEQUENCE</scope>
    <source>
        <strain evidence="1">MAFF 301350</strain>
    </source>
</reference>
<sequence>HYNRYRYYDRGLGAFISQDPISYSGGLNLYLYAPNPIEWADPLGLEKVVAARSRAHALRLAQQHAQVPRVGRGGQHIPLSELNDTSKGKNYACLCARGTTLGREGEHDDSLVFDHPDGHPDMVGEGFPDHHDGPHVHARNKKGQIIVFTYPG</sequence>